<name>A0A848H355_9BURK</name>
<dbReference type="AlphaFoldDB" id="A0A848H355"/>
<dbReference type="RefSeq" id="WP_169419465.1">
    <property type="nucleotide sequence ID" value="NZ_JABBFX010000001.1"/>
</dbReference>
<feature type="region of interest" description="Disordered" evidence="1">
    <location>
        <begin position="202"/>
        <end position="232"/>
    </location>
</feature>
<evidence type="ECO:0000313" key="2">
    <source>
        <dbReference type="EMBL" id="NML45396.1"/>
    </source>
</evidence>
<feature type="compositionally biased region" description="Basic and acidic residues" evidence="1">
    <location>
        <begin position="217"/>
        <end position="232"/>
    </location>
</feature>
<reference evidence="2 3" key="1">
    <citation type="submission" date="2020-04" db="EMBL/GenBank/DDBJ databases">
        <title>Ramlibacter sp. G-1-2-2 isolated from soil.</title>
        <authorList>
            <person name="Dahal R.H."/>
        </authorList>
    </citation>
    <scope>NUCLEOTIDE SEQUENCE [LARGE SCALE GENOMIC DNA]</scope>
    <source>
        <strain evidence="2 3">G-1-2-2</strain>
    </source>
</reference>
<sequence length="232" mass="25673">MGLLTRIFGNGREREPGGPPSSQFHESDSTSNEGEASRNAPRRELVQVIMRDTMRKHGIPTDWMECRILSTVNRSGRAGLHANFVIKQAHQQMLSYVFAFQDSFETELARFEPRARDWLMGLSWEFQGLPTGLAAQAALPRSIANPAGTGAPFSLPPLSMNVPQDRAFAPTDDAMAAEMPRSDEEVQRDLKALFAIRDAAMAQAARRQDADGPPDFENTRPFDDDESPGKKG</sequence>
<evidence type="ECO:0000256" key="1">
    <source>
        <dbReference type="SAM" id="MobiDB-lite"/>
    </source>
</evidence>
<gene>
    <name evidence="2" type="ORF">HHL11_16705</name>
</gene>
<proteinExistence type="predicted"/>
<dbReference type="EMBL" id="JABBFX010000001">
    <property type="protein sequence ID" value="NML45396.1"/>
    <property type="molecule type" value="Genomic_DNA"/>
</dbReference>
<dbReference type="Proteomes" id="UP000541185">
    <property type="component" value="Unassembled WGS sequence"/>
</dbReference>
<accession>A0A848H355</accession>
<evidence type="ECO:0000313" key="3">
    <source>
        <dbReference type="Proteomes" id="UP000541185"/>
    </source>
</evidence>
<protein>
    <submittedName>
        <fullName evidence="2">Uncharacterized protein</fullName>
    </submittedName>
</protein>
<comment type="caution">
    <text evidence="2">The sequence shown here is derived from an EMBL/GenBank/DDBJ whole genome shotgun (WGS) entry which is preliminary data.</text>
</comment>
<organism evidence="2 3">
    <name type="scientific">Ramlibacter agri</name>
    <dbReference type="NCBI Taxonomy" id="2728837"/>
    <lineage>
        <taxon>Bacteria</taxon>
        <taxon>Pseudomonadati</taxon>
        <taxon>Pseudomonadota</taxon>
        <taxon>Betaproteobacteria</taxon>
        <taxon>Burkholderiales</taxon>
        <taxon>Comamonadaceae</taxon>
        <taxon>Ramlibacter</taxon>
    </lineage>
</organism>
<keyword evidence="3" id="KW-1185">Reference proteome</keyword>
<feature type="region of interest" description="Disordered" evidence="1">
    <location>
        <begin position="1"/>
        <end position="42"/>
    </location>
</feature>